<organism evidence="1">
    <name type="scientific">marine sediment metagenome</name>
    <dbReference type="NCBI Taxonomy" id="412755"/>
    <lineage>
        <taxon>unclassified sequences</taxon>
        <taxon>metagenomes</taxon>
        <taxon>ecological metagenomes</taxon>
    </lineage>
</organism>
<protein>
    <submittedName>
        <fullName evidence="1">Uncharacterized protein</fullName>
    </submittedName>
</protein>
<reference evidence="1" key="1">
    <citation type="journal article" date="2015" name="Nature">
        <title>Complex archaea that bridge the gap between prokaryotes and eukaryotes.</title>
        <authorList>
            <person name="Spang A."/>
            <person name="Saw J.H."/>
            <person name="Jorgensen S.L."/>
            <person name="Zaremba-Niedzwiedzka K."/>
            <person name="Martijn J."/>
            <person name="Lind A.E."/>
            <person name="van Eijk R."/>
            <person name="Schleper C."/>
            <person name="Guy L."/>
            <person name="Ettema T.J."/>
        </authorList>
    </citation>
    <scope>NUCLEOTIDE SEQUENCE</scope>
</reference>
<proteinExistence type="predicted"/>
<dbReference type="AlphaFoldDB" id="A0A0F9G035"/>
<name>A0A0F9G035_9ZZZZ</name>
<evidence type="ECO:0000313" key="1">
    <source>
        <dbReference type="EMBL" id="KKL91953.1"/>
    </source>
</evidence>
<dbReference type="EMBL" id="LAZR01019599">
    <property type="protein sequence ID" value="KKL91953.1"/>
    <property type="molecule type" value="Genomic_DNA"/>
</dbReference>
<accession>A0A0F9G035</accession>
<comment type="caution">
    <text evidence="1">The sequence shown here is derived from an EMBL/GenBank/DDBJ whole genome shotgun (WGS) entry which is preliminary data.</text>
</comment>
<gene>
    <name evidence="1" type="ORF">LCGC14_1889520</name>
</gene>
<sequence>MKGFLKNETGNSVFKLQRPIPVNGMLSFDDAYLTLGEKSGKKEGATFVKWLKENHFADDGWVFYKEEDVLFFAAKKVAKTSPKGEEPGVVELPKPKTRKIAPARGAGRKLTKQQQVKESAVTAGTIINADIPQAKEMIEKTKSRATLKRALGLSNHFSHKEEHRRLIQRRLEEVY</sequence>